<reference evidence="4" key="2">
    <citation type="submission" date="2019-02" db="EMBL/GenBank/DDBJ databases">
        <title>Granulicella sibirica sp. nov., a psychrotolerant acidobacterium isolated from an organic soil layer in forested tundra, West Siberia.</title>
        <authorList>
            <person name="Oshkin I.Y."/>
            <person name="Kulichevskaya I.S."/>
            <person name="Rijpstra W.I.C."/>
            <person name="Sinninghe Damste J.S."/>
            <person name="Rakitin A.L."/>
            <person name="Ravin N.V."/>
            <person name="Dedysh S.N."/>
        </authorList>
    </citation>
    <scope>NUCLEOTIDE SEQUENCE [LARGE SCALE GENOMIC DNA]</scope>
    <source>
        <strain evidence="4">AF10</strain>
    </source>
</reference>
<dbReference type="InterPro" id="IPR036457">
    <property type="entry name" value="PPM-type-like_dom_sf"/>
</dbReference>
<proteinExistence type="predicted"/>
<dbReference type="Proteomes" id="UP000289437">
    <property type="component" value="Unassembled WGS sequence"/>
</dbReference>
<evidence type="ECO:0000313" key="3">
    <source>
        <dbReference type="EMBL" id="RXH55577.1"/>
    </source>
</evidence>
<keyword evidence="4" id="KW-1185">Reference proteome</keyword>
<evidence type="ECO:0000256" key="1">
    <source>
        <dbReference type="ARBA" id="ARBA00022801"/>
    </source>
</evidence>
<sequence>MHVGESGAGASTKTPAPVTLPTVEGIDLHAQHQADSSGGDFFDAIRIGQRIAFLLTDIAGTRQQTDPIAAETQAAFHAKATEFFGAPDANLMDGSALLVQSLNLALTAAGKQIHFAPTFIGCYDLDLGLLAYINAGGQTAALRDSEGTRLLPNVAMPLGLFTHLTYEPSIQALEPGAKLLIVTKGVTQTMHHGTEFGDERVIEILKDSGESSAATICQTVLEKARAFEALSWTKRLFSKNAQPEDMTALVLARSR</sequence>
<dbReference type="OrthoDB" id="115817at2"/>
<dbReference type="InterPro" id="IPR052016">
    <property type="entry name" value="Bact_Sigma-Reg"/>
</dbReference>
<reference evidence="3 4" key="1">
    <citation type="submission" date="2018-11" db="EMBL/GenBank/DDBJ databases">
        <authorList>
            <person name="Mardanov A.V."/>
            <person name="Ravin N.V."/>
            <person name="Dedysh S.N."/>
        </authorList>
    </citation>
    <scope>NUCLEOTIDE SEQUENCE [LARGE SCALE GENOMIC DNA]</scope>
    <source>
        <strain evidence="3 4">AF10</strain>
    </source>
</reference>
<dbReference type="GO" id="GO:0016791">
    <property type="term" value="F:phosphatase activity"/>
    <property type="evidence" value="ECO:0007669"/>
    <property type="project" value="TreeGrafter"/>
</dbReference>
<accession>A0A4Q0SXJ5</accession>
<dbReference type="SMART" id="SM00331">
    <property type="entry name" value="PP2C_SIG"/>
    <property type="match status" value="1"/>
</dbReference>
<dbReference type="PANTHER" id="PTHR43156:SF2">
    <property type="entry name" value="STAGE II SPORULATION PROTEIN E"/>
    <property type="match status" value="1"/>
</dbReference>
<evidence type="ECO:0000259" key="2">
    <source>
        <dbReference type="SMART" id="SM00331"/>
    </source>
</evidence>
<organism evidence="3 4">
    <name type="scientific">Granulicella sibirica</name>
    <dbReference type="NCBI Taxonomy" id="2479048"/>
    <lineage>
        <taxon>Bacteria</taxon>
        <taxon>Pseudomonadati</taxon>
        <taxon>Acidobacteriota</taxon>
        <taxon>Terriglobia</taxon>
        <taxon>Terriglobales</taxon>
        <taxon>Acidobacteriaceae</taxon>
        <taxon>Granulicella</taxon>
    </lineage>
</organism>
<comment type="caution">
    <text evidence="3">The sequence shown here is derived from an EMBL/GenBank/DDBJ whole genome shotgun (WGS) entry which is preliminary data.</text>
</comment>
<dbReference type="AlphaFoldDB" id="A0A4Q0SXJ5"/>
<evidence type="ECO:0000313" key="4">
    <source>
        <dbReference type="Proteomes" id="UP000289437"/>
    </source>
</evidence>
<keyword evidence="1" id="KW-0378">Hydrolase</keyword>
<protein>
    <submittedName>
        <fullName evidence="3">Serine phosphatase RsbU, regulator of sigma subunit</fullName>
    </submittedName>
</protein>
<dbReference type="RefSeq" id="WP_128913206.1">
    <property type="nucleotide sequence ID" value="NZ_RDSM01000002.1"/>
</dbReference>
<name>A0A4Q0SXJ5_9BACT</name>
<dbReference type="EMBL" id="RDSM01000002">
    <property type="protein sequence ID" value="RXH55577.1"/>
    <property type="molecule type" value="Genomic_DNA"/>
</dbReference>
<dbReference type="Pfam" id="PF07228">
    <property type="entry name" value="SpoIIE"/>
    <property type="match status" value="1"/>
</dbReference>
<dbReference type="InterPro" id="IPR001932">
    <property type="entry name" value="PPM-type_phosphatase-like_dom"/>
</dbReference>
<gene>
    <name evidence="3" type="ORF">GRAN_2434</name>
</gene>
<dbReference type="PANTHER" id="PTHR43156">
    <property type="entry name" value="STAGE II SPORULATION PROTEIN E-RELATED"/>
    <property type="match status" value="1"/>
</dbReference>
<feature type="domain" description="PPM-type phosphatase" evidence="2">
    <location>
        <begin position="24"/>
        <end position="253"/>
    </location>
</feature>
<dbReference type="Gene3D" id="3.60.40.10">
    <property type="entry name" value="PPM-type phosphatase domain"/>
    <property type="match status" value="1"/>
</dbReference>